<dbReference type="PANTHER" id="PTHR48101">
    <property type="entry name" value="METHYLMALONYL-COA MUTASE, MITOCHONDRIAL-RELATED"/>
    <property type="match status" value="1"/>
</dbReference>
<feature type="domain" description="Methylmalonyl-CoA mutase alpha/beta chain catalytic" evidence="3">
    <location>
        <begin position="9"/>
        <end position="524"/>
    </location>
</feature>
<dbReference type="RefSeq" id="WP_081839556.1">
    <property type="nucleotide sequence ID" value="NZ_CAMETI010000026.1"/>
</dbReference>
<dbReference type="GeneID" id="90984297"/>
<dbReference type="AlphaFoldDB" id="A0A073J1L4"/>
<comment type="caution">
    <text evidence="4">The sequence shown here is derived from an EMBL/GenBank/DDBJ whole genome shotgun (WGS) entry which is preliminary data.</text>
</comment>
<dbReference type="STRING" id="2754.EH55_09250"/>
<dbReference type="SUPFAM" id="SSF51703">
    <property type="entry name" value="Cobalamin (vitamin B12)-dependent enzymes"/>
    <property type="match status" value="1"/>
</dbReference>
<evidence type="ECO:0000313" key="5">
    <source>
        <dbReference type="Proteomes" id="UP000027665"/>
    </source>
</evidence>
<dbReference type="InterPro" id="IPR006098">
    <property type="entry name" value="MMCoA_mutase_a_cat"/>
</dbReference>
<keyword evidence="5" id="KW-1185">Reference proteome</keyword>
<evidence type="ECO:0000256" key="2">
    <source>
        <dbReference type="SAM" id="Coils"/>
    </source>
</evidence>
<protein>
    <submittedName>
        <fullName evidence="4">Methylmalonyl-CoA mutase</fullName>
    </submittedName>
</protein>
<dbReference type="Pfam" id="PF01642">
    <property type="entry name" value="MM_CoA_mutase"/>
    <property type="match status" value="1"/>
</dbReference>
<reference evidence="4 5" key="1">
    <citation type="submission" date="2014-04" db="EMBL/GenBank/DDBJ databases">
        <title>Draft Genome Sequence of Synergistes jonesii.</title>
        <authorList>
            <person name="Coil D.A."/>
            <person name="Eisen J.A."/>
            <person name="Holland-Moritz H.E."/>
        </authorList>
    </citation>
    <scope>NUCLEOTIDE SEQUENCE [LARGE SCALE GENOMIC DNA]</scope>
    <source>
        <strain evidence="4 5">78-1</strain>
    </source>
</reference>
<evidence type="ECO:0000313" key="4">
    <source>
        <dbReference type="EMBL" id="KEJ91582.1"/>
    </source>
</evidence>
<keyword evidence="2" id="KW-0175">Coiled coil</keyword>
<feature type="coiled-coil region" evidence="2">
    <location>
        <begin position="464"/>
        <end position="498"/>
    </location>
</feature>
<accession>A0A073J1L4</accession>
<organism evidence="4 5">
    <name type="scientific">Synergistes jonesii</name>
    <dbReference type="NCBI Taxonomy" id="2754"/>
    <lineage>
        <taxon>Bacteria</taxon>
        <taxon>Thermotogati</taxon>
        <taxon>Synergistota</taxon>
        <taxon>Synergistia</taxon>
        <taxon>Synergistales</taxon>
        <taxon>Synergistaceae</taxon>
        <taxon>Synergistes</taxon>
    </lineage>
</organism>
<dbReference type="NCBIfam" id="TIGR00641">
    <property type="entry name" value="acid_CoA_mut_N"/>
    <property type="match status" value="1"/>
</dbReference>
<sequence length="532" mass="59085">MAEERKHTTLSGYELKRVYTEDDIKGEDLKAQLGEPGHYPYTRGIREEMYRDGRLWTMGQYAGFASAEEANKRFRYIIEQGGTGFSVALDLPTQMGYDSDDPMSEGEVGKVGVAIDSLADIEALFNGIPFEKVRQIRTTANANSIIMLAFYVAFAKKNNIDPNTIGFFLQNDILKEYMCRGTYIFPPEAGVKLSVDVLEYCGKHLPHWTPIAVSGYHIRDAGATAAMELAFTLADMIEYYDAAVKRGVDIVAATANSYFFLGAQLDFLEEVAKYRAARRLYARIMKERYHVTEEEPQRLKIFAFTSGSALTAEQPINNIVRVAIQTMAAAAGGIQTFHASSYDEAISLPTQQAVTVSLRTQQIVGYESGLTETVDPLGGSYAVEALTNAIEKEVLELLDTIEKKGGAMKCIEEGFQQKMLADNAYKYQKSVDNKERIVVGVNEFKDGKPIEPAQFTVPEDVAIKQTARINKLKAERDNERVKRALAAVEKAARNDENLGDYMIEAVSAYATLGEICGVLKGVYGKYTPLKIY</sequence>
<dbReference type="InterPro" id="IPR016176">
    <property type="entry name" value="Cbl-dep_enz_cat"/>
</dbReference>
<dbReference type="EMBL" id="JMKI01000045">
    <property type="protein sequence ID" value="KEJ91582.1"/>
    <property type="molecule type" value="Genomic_DNA"/>
</dbReference>
<dbReference type="GO" id="GO:0031419">
    <property type="term" value="F:cobalamin binding"/>
    <property type="evidence" value="ECO:0007669"/>
    <property type="project" value="InterPro"/>
</dbReference>
<dbReference type="InterPro" id="IPR006099">
    <property type="entry name" value="MeMalonylCoA_mutase_a/b_cat"/>
</dbReference>
<keyword evidence="1" id="KW-0413">Isomerase</keyword>
<dbReference type="GO" id="GO:0004494">
    <property type="term" value="F:methylmalonyl-CoA mutase activity"/>
    <property type="evidence" value="ECO:0007669"/>
    <property type="project" value="InterPro"/>
</dbReference>
<evidence type="ECO:0000259" key="3">
    <source>
        <dbReference type="Pfam" id="PF01642"/>
    </source>
</evidence>
<dbReference type="Gene3D" id="3.20.20.240">
    <property type="entry name" value="Methylmalonyl-CoA mutase"/>
    <property type="match status" value="1"/>
</dbReference>
<dbReference type="PANTHER" id="PTHR48101:SF1">
    <property type="entry name" value="METHYLMALONYL-COA MUTASE, LARGE SUBUNIT"/>
    <property type="match status" value="1"/>
</dbReference>
<gene>
    <name evidence="4" type="ORF">EH55_09250</name>
</gene>
<dbReference type="eggNOG" id="COG1884">
    <property type="taxonomic scope" value="Bacteria"/>
</dbReference>
<evidence type="ECO:0000256" key="1">
    <source>
        <dbReference type="ARBA" id="ARBA00023235"/>
    </source>
</evidence>
<name>A0A073J1L4_9BACT</name>
<dbReference type="OrthoDB" id="9762378at2"/>
<proteinExistence type="predicted"/>
<dbReference type="Proteomes" id="UP000027665">
    <property type="component" value="Unassembled WGS sequence"/>
</dbReference>